<evidence type="ECO:0008006" key="3">
    <source>
        <dbReference type="Google" id="ProtNLM"/>
    </source>
</evidence>
<comment type="caution">
    <text evidence="1">The sequence shown here is derived from an EMBL/GenBank/DDBJ whole genome shotgun (WGS) entry which is preliminary data.</text>
</comment>
<evidence type="ECO:0000313" key="2">
    <source>
        <dbReference type="Proteomes" id="UP001589535"/>
    </source>
</evidence>
<dbReference type="EMBL" id="JBHMBK010000080">
    <property type="protein sequence ID" value="MFB9691292.1"/>
    <property type="molecule type" value="Genomic_DNA"/>
</dbReference>
<protein>
    <recommendedName>
        <fullName evidence="3">Abortive infection protein</fullName>
    </recommendedName>
</protein>
<dbReference type="Gene3D" id="3.20.20.80">
    <property type="entry name" value="Glycosidases"/>
    <property type="match status" value="1"/>
</dbReference>
<sequence>MRARGITYDTGFNPGGKCSRPVFGTEAVRREIRVIAEDLHCDAVRITGGDPERLAVAARHAADAGLEVWFSPFPCEVPAAELVPYFADCADRAEEAGAEVFVAGCELSLFTPGFFPGHDSFARIDALAGGAPEALAQVAAASAKLNPVLAAVAAAVRTRFRGKLTYASGTWEQIDWTPFDIVSADAYGDPGDAFRQGLRGYARHGKPLAATEFGCCTYRGAAERGGLGWLGVIDHDADPPHVNGEYVRDEEEQARYLREMIALFDEEGVDTAFWFTFAGYEYPHHPDPRFDLDLASYGVCKLMPDGSLAPKRSFHAMAAAYRRDRSPGPAGHGGSAVRVDIDGSRGPVRLVNVRDARR</sequence>
<proteinExistence type="predicted"/>
<dbReference type="InterPro" id="IPR017853">
    <property type="entry name" value="GH"/>
</dbReference>
<organism evidence="1 2">
    <name type="scientific">Amycolatopsis plumensis</name>
    <dbReference type="NCBI Taxonomy" id="236508"/>
    <lineage>
        <taxon>Bacteria</taxon>
        <taxon>Bacillati</taxon>
        <taxon>Actinomycetota</taxon>
        <taxon>Actinomycetes</taxon>
        <taxon>Pseudonocardiales</taxon>
        <taxon>Pseudonocardiaceae</taxon>
        <taxon>Amycolatopsis</taxon>
    </lineage>
</organism>
<accession>A0ABV5UJ27</accession>
<gene>
    <name evidence="1" type="ORF">ACFFTO_44585</name>
</gene>
<dbReference type="SUPFAM" id="SSF51445">
    <property type="entry name" value="(Trans)glycosidases"/>
    <property type="match status" value="1"/>
</dbReference>
<keyword evidence="2" id="KW-1185">Reference proteome</keyword>
<reference evidence="1 2" key="1">
    <citation type="submission" date="2024-09" db="EMBL/GenBank/DDBJ databases">
        <authorList>
            <person name="Sun Q."/>
            <person name="Mori K."/>
        </authorList>
    </citation>
    <scope>NUCLEOTIDE SEQUENCE [LARGE SCALE GENOMIC DNA]</scope>
    <source>
        <strain evidence="1 2">JCM 13852</strain>
    </source>
</reference>
<name>A0ABV5UJ27_9PSEU</name>
<dbReference type="Proteomes" id="UP001589535">
    <property type="component" value="Unassembled WGS sequence"/>
</dbReference>
<dbReference type="RefSeq" id="WP_378208050.1">
    <property type="nucleotide sequence ID" value="NZ_JBHMBK010000080.1"/>
</dbReference>
<evidence type="ECO:0000313" key="1">
    <source>
        <dbReference type="EMBL" id="MFB9691292.1"/>
    </source>
</evidence>